<evidence type="ECO:0000259" key="8">
    <source>
        <dbReference type="PROSITE" id="PS50222"/>
    </source>
</evidence>
<evidence type="ECO:0000256" key="7">
    <source>
        <dbReference type="SAM" id="MobiDB-lite"/>
    </source>
</evidence>
<dbReference type="Gene3D" id="1.10.238.10">
    <property type="entry name" value="EF-hand"/>
    <property type="match status" value="1"/>
</dbReference>
<feature type="domain" description="EF-hand" evidence="8">
    <location>
        <begin position="38"/>
        <end position="73"/>
    </location>
</feature>
<evidence type="ECO:0000256" key="3">
    <source>
        <dbReference type="ARBA" id="ARBA00022553"/>
    </source>
</evidence>
<dbReference type="Proteomes" id="UP001162483">
    <property type="component" value="Unassembled WGS sequence"/>
</dbReference>
<organism evidence="9 10">
    <name type="scientific">Staurois parvus</name>
    <dbReference type="NCBI Taxonomy" id="386267"/>
    <lineage>
        <taxon>Eukaryota</taxon>
        <taxon>Metazoa</taxon>
        <taxon>Chordata</taxon>
        <taxon>Craniata</taxon>
        <taxon>Vertebrata</taxon>
        <taxon>Euteleostomi</taxon>
        <taxon>Amphibia</taxon>
        <taxon>Batrachia</taxon>
        <taxon>Anura</taxon>
        <taxon>Neobatrachia</taxon>
        <taxon>Ranoidea</taxon>
        <taxon>Ranidae</taxon>
        <taxon>Staurois</taxon>
    </lineage>
</organism>
<dbReference type="Pfam" id="PF13499">
    <property type="entry name" value="EF-hand_7"/>
    <property type="match status" value="1"/>
</dbReference>
<dbReference type="PANTHER" id="PTHR18905">
    <property type="entry name" value="NINEIN"/>
    <property type="match status" value="1"/>
</dbReference>
<dbReference type="InterPro" id="IPR011992">
    <property type="entry name" value="EF-hand-dom_pair"/>
</dbReference>
<comment type="caution">
    <text evidence="9">The sequence shown here is derived from an EMBL/GenBank/DDBJ whole genome shotgun (WGS) entry which is preliminary data.</text>
</comment>
<dbReference type="SUPFAM" id="SSF47473">
    <property type="entry name" value="EF-hand"/>
    <property type="match status" value="1"/>
</dbReference>
<keyword evidence="4" id="KW-0479">Metal-binding</keyword>
<feature type="compositionally biased region" description="Basic and acidic residues" evidence="7">
    <location>
        <begin position="192"/>
        <end position="210"/>
    </location>
</feature>
<name>A0ABN9DWQ4_9NEOB</name>
<reference evidence="9" key="1">
    <citation type="submission" date="2023-05" db="EMBL/GenBank/DDBJ databases">
        <authorList>
            <person name="Stuckert A."/>
        </authorList>
    </citation>
    <scope>NUCLEOTIDE SEQUENCE</scope>
</reference>
<keyword evidence="2" id="KW-0963">Cytoplasm</keyword>
<keyword evidence="6" id="KW-0206">Cytoskeleton</keyword>
<keyword evidence="10" id="KW-1185">Reference proteome</keyword>
<dbReference type="PANTHER" id="PTHR18905:SF12">
    <property type="entry name" value="NINEIN-LIKE PROTEIN"/>
    <property type="match status" value="1"/>
</dbReference>
<protein>
    <recommendedName>
        <fullName evidence="8">EF-hand domain-containing protein</fullName>
    </recommendedName>
</protein>
<proteinExistence type="predicted"/>
<sequence length="232" mass="26411">MTQKQVRDIWEELGVGHNGYLNQQELATVCQNIGLEDLNKEELEDLFNKLDRDGDGRVSFQEFQVGLFSHAPIASTPLKNQRPCALYQPEDSHKTPSLLSGFGGFHVFSSIDDGTGFGNPEQIMIIWEEEGIEDSKEVFLNLDISPEQRVNLLELTAALENELIATKNRIYLAALASYKHELHHQHNQVEQISKERDKAKQDLERAERRNSLLVDEVDDHNSVMESLNESKI</sequence>
<evidence type="ECO:0000256" key="4">
    <source>
        <dbReference type="ARBA" id="ARBA00022723"/>
    </source>
</evidence>
<evidence type="ECO:0000256" key="5">
    <source>
        <dbReference type="ARBA" id="ARBA00022837"/>
    </source>
</evidence>
<dbReference type="InterPro" id="IPR002048">
    <property type="entry name" value="EF_hand_dom"/>
</dbReference>
<dbReference type="PROSITE" id="PS50222">
    <property type="entry name" value="EF_HAND_2"/>
    <property type="match status" value="2"/>
</dbReference>
<evidence type="ECO:0000313" key="10">
    <source>
        <dbReference type="Proteomes" id="UP001162483"/>
    </source>
</evidence>
<keyword evidence="3" id="KW-0597">Phosphoprotein</keyword>
<dbReference type="InterPro" id="IPR018247">
    <property type="entry name" value="EF_Hand_1_Ca_BS"/>
</dbReference>
<feature type="non-terminal residue" evidence="9">
    <location>
        <position position="232"/>
    </location>
</feature>
<keyword evidence="5" id="KW-0106">Calcium</keyword>
<evidence type="ECO:0000313" key="9">
    <source>
        <dbReference type="EMBL" id="CAI9575702.1"/>
    </source>
</evidence>
<evidence type="ECO:0000256" key="2">
    <source>
        <dbReference type="ARBA" id="ARBA00022490"/>
    </source>
</evidence>
<dbReference type="SMART" id="SM00054">
    <property type="entry name" value="EFh"/>
    <property type="match status" value="2"/>
</dbReference>
<dbReference type="EMBL" id="CATNWA010014768">
    <property type="protein sequence ID" value="CAI9575702.1"/>
    <property type="molecule type" value="Genomic_DNA"/>
</dbReference>
<evidence type="ECO:0000256" key="6">
    <source>
        <dbReference type="ARBA" id="ARBA00023212"/>
    </source>
</evidence>
<accession>A0ABN9DWQ4</accession>
<comment type="subcellular location">
    <subcellularLocation>
        <location evidence="1">Cytoplasm</location>
        <location evidence="1">Cytoskeleton</location>
        <location evidence="1">Microtubule organizing center</location>
        <location evidence="1">Centrosome</location>
    </subcellularLocation>
</comment>
<feature type="domain" description="EF-hand" evidence="8">
    <location>
        <begin position="1"/>
        <end position="36"/>
    </location>
</feature>
<evidence type="ECO:0000256" key="1">
    <source>
        <dbReference type="ARBA" id="ARBA00004300"/>
    </source>
</evidence>
<feature type="region of interest" description="Disordered" evidence="7">
    <location>
        <begin position="186"/>
        <end position="211"/>
    </location>
</feature>
<dbReference type="PROSITE" id="PS00018">
    <property type="entry name" value="EF_HAND_1"/>
    <property type="match status" value="2"/>
</dbReference>
<dbReference type="CDD" id="cd00051">
    <property type="entry name" value="EFh"/>
    <property type="match status" value="1"/>
</dbReference>
<gene>
    <name evidence="9" type="ORF">SPARVUS_LOCUS8231693</name>
</gene>